<comment type="similarity">
    <text evidence="1">Belongs to the short-chain dehydrogenases/reductases (SDR) family.</text>
</comment>
<dbReference type="SMART" id="SM00822">
    <property type="entry name" value="PKS_KR"/>
    <property type="match status" value="1"/>
</dbReference>
<dbReference type="PANTHER" id="PTHR44196:SF1">
    <property type="entry name" value="DEHYDROGENASE_REDUCTASE SDR FAMILY MEMBER 7B"/>
    <property type="match status" value="1"/>
</dbReference>
<dbReference type="EMBL" id="FNOM01000007">
    <property type="protein sequence ID" value="SDX30498.1"/>
    <property type="molecule type" value="Genomic_DNA"/>
</dbReference>
<dbReference type="InterPro" id="IPR036291">
    <property type="entry name" value="NAD(P)-bd_dom_sf"/>
</dbReference>
<dbReference type="STRING" id="564137.SAMN04488238_10747"/>
<evidence type="ECO:0000259" key="3">
    <source>
        <dbReference type="SMART" id="SM00822"/>
    </source>
</evidence>
<dbReference type="RefSeq" id="WP_092890080.1">
    <property type="nucleotide sequence ID" value="NZ_CP061498.1"/>
</dbReference>
<dbReference type="AlphaFoldDB" id="A0A1H3AM90"/>
<dbReference type="GO" id="GO:0016491">
    <property type="term" value="F:oxidoreductase activity"/>
    <property type="evidence" value="ECO:0007669"/>
    <property type="project" value="UniProtKB-KW"/>
</dbReference>
<keyword evidence="2" id="KW-0560">Oxidoreductase</keyword>
<dbReference type="InterPro" id="IPR020904">
    <property type="entry name" value="Sc_DH/Rdtase_CS"/>
</dbReference>
<dbReference type="Proteomes" id="UP000198539">
    <property type="component" value="Unassembled WGS sequence"/>
</dbReference>
<accession>A0A1H3AM90</accession>
<dbReference type="PANTHER" id="PTHR44196">
    <property type="entry name" value="DEHYDROGENASE/REDUCTASE SDR FAMILY MEMBER 7B"/>
    <property type="match status" value="1"/>
</dbReference>
<proteinExistence type="inferred from homology"/>
<dbReference type="OrthoDB" id="335726at2"/>
<sequence length="250" mass="27245">MREWAGKRYWLVGASEGLGRALAERMSRAGVELVLSARNADRLQDLADSLPGTAHVVPVDASDLASVKAAAAAAVAAAGELDGVVYLAGVYWPFSAREWDAEKAEAMCDINFTGAARVVGAVMPGFMQRGRGHIVLTGSLSGFRGLPGSIGYGSSKAGVMHLAESMQCDLRGSDIQVQVANPGFIKTRLTEKNQFSMPFLMQPDDAAREMFEHMGTPYFKRSFPMVFSWLFRLSQFFPDWLYYRIFGGGK</sequence>
<dbReference type="InterPro" id="IPR057326">
    <property type="entry name" value="KR_dom"/>
</dbReference>
<protein>
    <submittedName>
        <fullName evidence="4">NADP-dependent 3-hydroxy acid dehydrogenase YdfG</fullName>
    </submittedName>
</protein>
<evidence type="ECO:0000256" key="1">
    <source>
        <dbReference type="ARBA" id="ARBA00006484"/>
    </source>
</evidence>
<dbReference type="GO" id="GO:0016020">
    <property type="term" value="C:membrane"/>
    <property type="evidence" value="ECO:0007669"/>
    <property type="project" value="TreeGrafter"/>
</dbReference>
<feature type="domain" description="Ketoreductase" evidence="3">
    <location>
        <begin position="7"/>
        <end position="188"/>
    </location>
</feature>
<gene>
    <name evidence="4" type="ORF">SAMN04488238_10747</name>
</gene>
<keyword evidence="5" id="KW-1185">Reference proteome</keyword>
<organism evidence="4 5">
    <name type="scientific">Roseicitreum antarcticum</name>
    <dbReference type="NCBI Taxonomy" id="564137"/>
    <lineage>
        <taxon>Bacteria</taxon>
        <taxon>Pseudomonadati</taxon>
        <taxon>Pseudomonadota</taxon>
        <taxon>Alphaproteobacteria</taxon>
        <taxon>Rhodobacterales</taxon>
        <taxon>Paracoccaceae</taxon>
        <taxon>Roseicitreum</taxon>
    </lineage>
</organism>
<dbReference type="Gene3D" id="3.40.50.720">
    <property type="entry name" value="NAD(P)-binding Rossmann-like Domain"/>
    <property type="match status" value="1"/>
</dbReference>
<reference evidence="4 5" key="1">
    <citation type="submission" date="2016-10" db="EMBL/GenBank/DDBJ databases">
        <authorList>
            <person name="de Groot N.N."/>
        </authorList>
    </citation>
    <scope>NUCLEOTIDE SEQUENCE [LARGE SCALE GENOMIC DNA]</scope>
    <source>
        <strain evidence="4 5">CGMCC 1.8894</strain>
    </source>
</reference>
<evidence type="ECO:0000256" key="2">
    <source>
        <dbReference type="ARBA" id="ARBA00023002"/>
    </source>
</evidence>
<dbReference type="InterPro" id="IPR002347">
    <property type="entry name" value="SDR_fam"/>
</dbReference>
<evidence type="ECO:0000313" key="5">
    <source>
        <dbReference type="Proteomes" id="UP000198539"/>
    </source>
</evidence>
<dbReference type="PRINTS" id="PR00081">
    <property type="entry name" value="GDHRDH"/>
</dbReference>
<name>A0A1H3AM90_9RHOB</name>
<dbReference type="PROSITE" id="PS00061">
    <property type="entry name" value="ADH_SHORT"/>
    <property type="match status" value="1"/>
</dbReference>
<dbReference type="Pfam" id="PF00106">
    <property type="entry name" value="adh_short"/>
    <property type="match status" value="1"/>
</dbReference>
<evidence type="ECO:0000313" key="4">
    <source>
        <dbReference type="EMBL" id="SDX30498.1"/>
    </source>
</evidence>
<dbReference type="SUPFAM" id="SSF51735">
    <property type="entry name" value="NAD(P)-binding Rossmann-fold domains"/>
    <property type="match status" value="1"/>
</dbReference>